<feature type="transmembrane region" description="Helical" evidence="1">
    <location>
        <begin position="85"/>
        <end position="102"/>
    </location>
</feature>
<evidence type="ECO:0000313" key="3">
    <source>
        <dbReference type="EMBL" id="CCE65405.1"/>
    </source>
</evidence>
<gene>
    <name evidence="3" type="primary">TPHA0L00490</name>
    <name evidence="3" type="ordered locus">TPHA_0L00490</name>
</gene>
<evidence type="ECO:0000256" key="2">
    <source>
        <dbReference type="SAM" id="SignalP"/>
    </source>
</evidence>
<dbReference type="GeneID" id="11531777"/>
<keyword evidence="2" id="KW-0732">Signal</keyword>
<dbReference type="KEGG" id="tpf:TPHA_0L00490"/>
<keyword evidence="4" id="KW-1185">Reference proteome</keyword>
<feature type="transmembrane region" description="Helical" evidence="1">
    <location>
        <begin position="44"/>
        <end position="64"/>
    </location>
</feature>
<dbReference type="HOGENOM" id="CLU_960361_0_0_1"/>
<dbReference type="RefSeq" id="XP_003687839.1">
    <property type="nucleotide sequence ID" value="XM_003687791.1"/>
</dbReference>
<dbReference type="eggNOG" id="ENOG502T1BR">
    <property type="taxonomic scope" value="Eukaryota"/>
</dbReference>
<keyword evidence="1" id="KW-0472">Membrane</keyword>
<name>G8BZS7_TETPH</name>
<evidence type="ECO:0000256" key="1">
    <source>
        <dbReference type="SAM" id="Phobius"/>
    </source>
</evidence>
<feature type="chain" id="PRO_5003508781" evidence="2">
    <location>
        <begin position="21"/>
        <end position="290"/>
    </location>
</feature>
<evidence type="ECO:0000313" key="4">
    <source>
        <dbReference type="Proteomes" id="UP000005666"/>
    </source>
</evidence>
<feature type="transmembrane region" description="Helical" evidence="1">
    <location>
        <begin position="153"/>
        <end position="177"/>
    </location>
</feature>
<dbReference type="EMBL" id="HE612867">
    <property type="protein sequence ID" value="CCE65405.1"/>
    <property type="molecule type" value="Genomic_DNA"/>
</dbReference>
<reference evidence="3 4" key="1">
    <citation type="journal article" date="2011" name="Proc. Natl. Acad. Sci. U.S.A.">
        <title>Evolutionary erosion of yeast sex chromosomes by mating-type switching accidents.</title>
        <authorList>
            <person name="Gordon J.L."/>
            <person name="Armisen D."/>
            <person name="Proux-Wera E."/>
            <person name="Oheigeartaigh S.S."/>
            <person name="Byrne K.P."/>
            <person name="Wolfe K.H."/>
        </authorList>
    </citation>
    <scope>NUCLEOTIDE SEQUENCE [LARGE SCALE GENOMIC DNA]</scope>
    <source>
        <strain evidence="4">ATCC 24235 / CBS 4417 / NBRC 1672 / NRRL Y-8282 / UCD 70-5</strain>
    </source>
</reference>
<organism evidence="3 4">
    <name type="scientific">Tetrapisispora phaffii (strain ATCC 24235 / CBS 4417 / NBRC 1672 / NRRL Y-8282 / UCD 70-5)</name>
    <name type="common">Yeast</name>
    <name type="synonym">Fabospora phaffii</name>
    <dbReference type="NCBI Taxonomy" id="1071381"/>
    <lineage>
        <taxon>Eukaryota</taxon>
        <taxon>Fungi</taxon>
        <taxon>Dikarya</taxon>
        <taxon>Ascomycota</taxon>
        <taxon>Saccharomycotina</taxon>
        <taxon>Saccharomycetes</taxon>
        <taxon>Saccharomycetales</taxon>
        <taxon>Saccharomycetaceae</taxon>
        <taxon>Tetrapisispora</taxon>
    </lineage>
</organism>
<feature type="transmembrane region" description="Helical" evidence="1">
    <location>
        <begin position="214"/>
        <end position="231"/>
    </location>
</feature>
<dbReference type="AlphaFoldDB" id="G8BZS7"/>
<sequence>MSSHFMFALCLPIGFAIVYAKLSQENKKNAQDIELGFSLEQLMQVLNILSLYLLTYTIVSILYWSVMSSVYSFLMPFMGTFSKNIFWLHSLMYINVCTMYLVKVLTRFSLFQKTLETNRLVLVHKCGEMCALQVDVDGAYRLYKNLWYLSKSFIKLVFAINLLVLSMLLPVLGPFILQMAAGQKSANAIVHTLQNSNCAATFKLRYKKTKITKLLHNLGYLFPYIALYLYFKDIQDLFHWTRSNGYLTKLKKQLKRKKSSSNNKTSNFSFTNPFQHLYNDIYRHDLYKKL</sequence>
<accession>G8BZS7</accession>
<keyword evidence="1" id="KW-1133">Transmembrane helix</keyword>
<keyword evidence="1" id="KW-0812">Transmembrane</keyword>
<feature type="signal peptide" evidence="2">
    <location>
        <begin position="1"/>
        <end position="20"/>
    </location>
</feature>
<protein>
    <submittedName>
        <fullName evidence="3">Uncharacterized protein</fullName>
    </submittedName>
</protein>
<dbReference type="OrthoDB" id="10671590at2759"/>
<proteinExistence type="predicted"/>
<dbReference type="Proteomes" id="UP000005666">
    <property type="component" value="Chromosome 12"/>
</dbReference>